<sequence length="530" mass="63537">MFFPISRVVFTRVSLIWEKLEAEVFSTARVSGRRSAFDQVNMQNDTVTWEILGKGRCSFKKKTITQMFCMNEYNVTGLCTKVNCPLSNSVYGTVILDKGKIYLYLKCPEREHLPSQMWSRVLLSLNRKEAFNVIYKEMKFTHSIKQIKKCMKRYTRMKEILKRSRKLILQKQAKLVPIKKKTERRDRVRENKALKAANILNNVETELLNRLNSGLYGNLYKFLTPKKKFKNKESELSKIFREEELQGEELQAEKKGKKKEKEKEEEEYEEEYEEDDAEEHGEDDDEEYEEEDDDEEYEEEDDDAEYEEEDDDEEYEEEDGDEEYEEEDDDEEYDEDETDEAKRADSKRKRGKKHVREYVDNEYIKTLQDSGKLFDDEEMEYLSYMEKKKRKKEKSKQTGEHEAWENHCVQAMRLLLELLELHEGPAKICTHLAYVFIFFFFFFFRTFIYRFEKRKTHEWMYEQSSRRRYILDGANVQVIPPPHPHTFLFCVHSDGGEKVVAERIQQQLPSLPLSFVPFFIKLDHISFPTR</sequence>
<reference evidence="7" key="1">
    <citation type="submission" date="2016-05" db="EMBL/GenBank/DDBJ databases">
        <authorList>
            <person name="Naeem Raeece"/>
        </authorList>
    </citation>
    <scope>NUCLEOTIDE SEQUENCE [LARGE SCALE GENOMIC DNA]</scope>
</reference>
<feature type="compositionally biased region" description="Basic and acidic residues" evidence="3">
    <location>
        <begin position="251"/>
        <end position="262"/>
    </location>
</feature>
<dbReference type="PANTHER" id="PTHR23405:SF4">
    <property type="entry name" value="PROTEIN MAK16 HOMOLOG"/>
    <property type="match status" value="1"/>
</dbReference>
<dbReference type="GO" id="GO:0005730">
    <property type="term" value="C:nucleolus"/>
    <property type="evidence" value="ECO:0007669"/>
    <property type="project" value="TreeGrafter"/>
</dbReference>
<evidence type="ECO:0000256" key="1">
    <source>
        <dbReference type="ARBA" id="ARBA00004123"/>
    </source>
</evidence>
<accession>A0A1A8YK12</accession>
<dbReference type="Proteomes" id="UP000078555">
    <property type="component" value="Unassembled WGS sequence"/>
</dbReference>
<protein>
    <submittedName>
        <fullName evidence="6">MAK16-related protein</fullName>
    </submittedName>
</protein>
<evidence type="ECO:0000256" key="4">
    <source>
        <dbReference type="SAM" id="Phobius"/>
    </source>
</evidence>
<dbReference type="PANTHER" id="PTHR23405">
    <property type="entry name" value="MAINTENANCE OF KILLER 16 MAK16 PROTEIN-RELATED"/>
    <property type="match status" value="1"/>
</dbReference>
<dbReference type="GO" id="GO:0000470">
    <property type="term" value="P:maturation of LSU-rRNA"/>
    <property type="evidence" value="ECO:0007669"/>
    <property type="project" value="TreeGrafter"/>
</dbReference>
<dbReference type="EMBL" id="FLRD01000027">
    <property type="protein sequence ID" value="SBT31893.1"/>
    <property type="molecule type" value="Genomic_DNA"/>
</dbReference>
<feature type="compositionally biased region" description="Acidic residues" evidence="3">
    <location>
        <begin position="263"/>
        <end position="339"/>
    </location>
</feature>
<evidence type="ECO:0000256" key="3">
    <source>
        <dbReference type="SAM" id="MobiDB-lite"/>
    </source>
</evidence>
<feature type="domain" description="Ribosomal eL28/Mak16" evidence="5">
    <location>
        <begin position="47"/>
        <end position="159"/>
    </location>
</feature>
<dbReference type="GO" id="GO:0000460">
    <property type="term" value="P:maturation of 5.8S rRNA"/>
    <property type="evidence" value="ECO:0007669"/>
    <property type="project" value="TreeGrafter"/>
</dbReference>
<keyword evidence="4" id="KW-1133">Transmembrane helix</keyword>
<evidence type="ECO:0000256" key="2">
    <source>
        <dbReference type="ARBA" id="ARBA00023242"/>
    </source>
</evidence>
<dbReference type="GO" id="GO:0030687">
    <property type="term" value="C:preribosome, large subunit precursor"/>
    <property type="evidence" value="ECO:0007669"/>
    <property type="project" value="TreeGrafter"/>
</dbReference>
<organism evidence="6 7">
    <name type="scientific">Plasmodium ovale wallikeri</name>
    <dbReference type="NCBI Taxonomy" id="864142"/>
    <lineage>
        <taxon>Eukaryota</taxon>
        <taxon>Sar</taxon>
        <taxon>Alveolata</taxon>
        <taxon>Apicomplexa</taxon>
        <taxon>Aconoidasida</taxon>
        <taxon>Haemosporida</taxon>
        <taxon>Plasmodiidae</taxon>
        <taxon>Plasmodium</taxon>
        <taxon>Plasmodium (Plasmodium)</taxon>
    </lineage>
</organism>
<dbReference type="Pfam" id="PF01778">
    <property type="entry name" value="Ribosomal_L28e"/>
    <property type="match status" value="1"/>
</dbReference>
<evidence type="ECO:0000259" key="5">
    <source>
        <dbReference type="Pfam" id="PF01778"/>
    </source>
</evidence>
<feature type="region of interest" description="Disordered" evidence="3">
    <location>
        <begin position="250"/>
        <end position="346"/>
    </location>
</feature>
<gene>
    <name evidence="6" type="ORF">POVWA1_009400</name>
</gene>
<dbReference type="Gene3D" id="3.30.390.110">
    <property type="match status" value="1"/>
</dbReference>
<name>A0A1A8YK12_PLAOA</name>
<keyword evidence="4" id="KW-0472">Membrane</keyword>
<evidence type="ECO:0000313" key="7">
    <source>
        <dbReference type="Proteomes" id="UP000078555"/>
    </source>
</evidence>
<feature type="transmembrane region" description="Helical" evidence="4">
    <location>
        <begin position="432"/>
        <end position="451"/>
    </location>
</feature>
<proteinExistence type="predicted"/>
<keyword evidence="7" id="KW-1185">Reference proteome</keyword>
<dbReference type="AlphaFoldDB" id="A0A1A8YK12"/>
<keyword evidence="4" id="KW-0812">Transmembrane</keyword>
<dbReference type="InterPro" id="IPR029004">
    <property type="entry name" value="Ribosomal_eL28/Mak16"/>
</dbReference>
<comment type="subcellular location">
    <subcellularLocation>
        <location evidence="1">Nucleus</location>
    </subcellularLocation>
</comment>
<keyword evidence="2" id="KW-0539">Nucleus</keyword>
<evidence type="ECO:0000313" key="6">
    <source>
        <dbReference type="EMBL" id="SBT31893.1"/>
    </source>
</evidence>